<keyword evidence="4" id="KW-0378">Hydrolase</keyword>
<evidence type="ECO:0000256" key="1">
    <source>
        <dbReference type="ARBA" id="ARBA00022649"/>
    </source>
</evidence>
<keyword evidence="2" id="KW-0540">Nuclease</keyword>
<dbReference type="EMBL" id="AUZX01005585">
    <property type="protein sequence ID" value="EQD67241.1"/>
    <property type="molecule type" value="Genomic_DNA"/>
</dbReference>
<dbReference type="Gene3D" id="3.30.920.30">
    <property type="entry name" value="Hypothetical protein"/>
    <property type="match status" value="1"/>
</dbReference>
<dbReference type="Pfam" id="PF07927">
    <property type="entry name" value="HicA_toxin"/>
    <property type="match status" value="1"/>
</dbReference>
<evidence type="ECO:0000256" key="2">
    <source>
        <dbReference type="ARBA" id="ARBA00022722"/>
    </source>
</evidence>
<proteinExistence type="predicted"/>
<reference evidence="7" key="2">
    <citation type="journal article" date="2014" name="ISME J.">
        <title>Microbial stratification in low pH oxic and suboxic macroscopic growths along an acid mine drainage.</title>
        <authorList>
            <person name="Mendez-Garcia C."/>
            <person name="Mesa V."/>
            <person name="Sprenger R.R."/>
            <person name="Richter M."/>
            <person name="Diez M.S."/>
            <person name="Solano J."/>
            <person name="Bargiela R."/>
            <person name="Golyshina O.V."/>
            <person name="Manteca A."/>
            <person name="Ramos J.L."/>
            <person name="Gallego J.R."/>
            <person name="Llorente I."/>
            <person name="Martins Dos Santos V.A."/>
            <person name="Jensen O.N."/>
            <person name="Pelaez A.I."/>
            <person name="Sanchez J."/>
            <person name="Ferrer M."/>
        </authorList>
    </citation>
    <scope>NUCLEOTIDE SEQUENCE</scope>
</reference>
<gene>
    <name evidence="7" type="ORF">B1A_07780</name>
</gene>
<evidence type="ECO:0000256" key="6">
    <source>
        <dbReference type="ARBA" id="ARBA00023016"/>
    </source>
</evidence>
<dbReference type="InterPro" id="IPR012933">
    <property type="entry name" value="HicA_mRNA_interferase"/>
</dbReference>
<dbReference type="InterPro" id="IPR038570">
    <property type="entry name" value="HicA_sf"/>
</dbReference>
<evidence type="ECO:0000313" key="7">
    <source>
        <dbReference type="EMBL" id="EQD67241.1"/>
    </source>
</evidence>
<organism evidence="7">
    <name type="scientific">mine drainage metagenome</name>
    <dbReference type="NCBI Taxonomy" id="410659"/>
    <lineage>
        <taxon>unclassified sequences</taxon>
        <taxon>metagenomes</taxon>
        <taxon>ecological metagenomes</taxon>
    </lineage>
</organism>
<reference evidence="7" key="1">
    <citation type="submission" date="2013-08" db="EMBL/GenBank/DDBJ databases">
        <authorList>
            <person name="Mendez C."/>
            <person name="Richter M."/>
            <person name="Ferrer M."/>
            <person name="Sanchez J."/>
        </authorList>
    </citation>
    <scope>NUCLEOTIDE SEQUENCE</scope>
</reference>
<keyword evidence="1" id="KW-1277">Toxin-antitoxin system</keyword>
<comment type="caution">
    <text evidence="7">The sequence shown here is derived from an EMBL/GenBank/DDBJ whole genome shotgun (WGS) entry which is preliminary data.</text>
</comment>
<evidence type="ECO:0000256" key="3">
    <source>
        <dbReference type="ARBA" id="ARBA00022759"/>
    </source>
</evidence>
<keyword evidence="5" id="KW-0694">RNA-binding</keyword>
<evidence type="ECO:0000256" key="5">
    <source>
        <dbReference type="ARBA" id="ARBA00022884"/>
    </source>
</evidence>
<dbReference type="GO" id="GO:0003729">
    <property type="term" value="F:mRNA binding"/>
    <property type="evidence" value="ECO:0007669"/>
    <property type="project" value="InterPro"/>
</dbReference>
<dbReference type="GO" id="GO:0016787">
    <property type="term" value="F:hydrolase activity"/>
    <property type="evidence" value="ECO:0007669"/>
    <property type="project" value="UniProtKB-KW"/>
</dbReference>
<sequence length="45" mass="4868">SHVVLRRGTSCCVVPLHRELKLGTLAGVLKQAGLTTQEFIDALHV</sequence>
<name>T1B302_9ZZZZ</name>
<feature type="non-terminal residue" evidence="7">
    <location>
        <position position="1"/>
    </location>
</feature>
<keyword evidence="3" id="KW-0255">Endonuclease</keyword>
<dbReference type="AlphaFoldDB" id="T1B302"/>
<keyword evidence="6" id="KW-0346">Stress response</keyword>
<dbReference type="GO" id="GO:0004519">
    <property type="term" value="F:endonuclease activity"/>
    <property type="evidence" value="ECO:0007669"/>
    <property type="project" value="UniProtKB-KW"/>
</dbReference>
<protein>
    <submittedName>
        <fullName evidence="7">YcfA family protein</fullName>
    </submittedName>
</protein>
<accession>T1B302</accession>
<evidence type="ECO:0000256" key="4">
    <source>
        <dbReference type="ARBA" id="ARBA00022801"/>
    </source>
</evidence>
<dbReference type="SUPFAM" id="SSF54786">
    <property type="entry name" value="YcfA/nrd intein domain"/>
    <property type="match status" value="1"/>
</dbReference>